<evidence type="ECO:0000313" key="4">
    <source>
        <dbReference type="EnsemblPlants" id="MELO3C006550.2.1"/>
    </source>
</evidence>
<evidence type="ECO:0000259" key="3">
    <source>
        <dbReference type="Pfam" id="PF11250"/>
    </source>
</evidence>
<dbReference type="OrthoDB" id="1916983at2759"/>
<feature type="compositionally biased region" description="Basic and acidic residues" evidence="2">
    <location>
        <begin position="246"/>
        <end position="258"/>
    </location>
</feature>
<dbReference type="Proteomes" id="UP001652600">
    <property type="component" value="Chromosome 6"/>
</dbReference>
<feature type="compositionally biased region" description="Basic and acidic residues" evidence="2">
    <location>
        <begin position="266"/>
        <end position="282"/>
    </location>
</feature>
<evidence type="ECO:0000256" key="1">
    <source>
        <dbReference type="ARBA" id="ARBA00008690"/>
    </source>
</evidence>
<gene>
    <name evidence="6" type="primary">LOC103483728</name>
    <name evidence="4" type="synonym">103483728</name>
</gene>
<evidence type="ECO:0000256" key="2">
    <source>
        <dbReference type="SAM" id="MobiDB-lite"/>
    </source>
</evidence>
<keyword evidence="5" id="KW-1185">Reference proteome</keyword>
<proteinExistence type="inferred from homology"/>
<protein>
    <submittedName>
        <fullName evidence="6">Protein FANTASTIC FOUR 4</fullName>
    </submittedName>
</protein>
<dbReference type="KEGG" id="cmo:103483728"/>
<dbReference type="Gramene" id="MELO3C006550.2.1">
    <property type="protein sequence ID" value="MELO3C006550.2.1"/>
    <property type="gene ID" value="MELO3C006550.2"/>
</dbReference>
<dbReference type="GeneID" id="103483728"/>
<reference evidence="4" key="1">
    <citation type="submission" date="2023-03" db="UniProtKB">
        <authorList>
            <consortium name="EnsemblPlants"/>
        </authorList>
    </citation>
    <scope>IDENTIFICATION</scope>
</reference>
<reference evidence="6" key="2">
    <citation type="submission" date="2025-04" db="UniProtKB">
        <authorList>
            <consortium name="RefSeq"/>
        </authorList>
    </citation>
    <scope>IDENTIFICATION</scope>
</reference>
<evidence type="ECO:0000313" key="6">
    <source>
        <dbReference type="RefSeq" id="XP_008438701.1"/>
    </source>
</evidence>
<feature type="region of interest" description="Disordered" evidence="2">
    <location>
        <begin position="70"/>
        <end position="98"/>
    </location>
</feature>
<dbReference type="eggNOG" id="ENOG502QVU6">
    <property type="taxonomic scope" value="Eukaryota"/>
</dbReference>
<dbReference type="InterPro" id="IPR046431">
    <property type="entry name" value="FAF_dom"/>
</dbReference>
<evidence type="ECO:0000313" key="5">
    <source>
        <dbReference type="Proteomes" id="UP001652600"/>
    </source>
</evidence>
<organism evidence="5 6">
    <name type="scientific">Cucumis melo</name>
    <name type="common">Muskmelon</name>
    <dbReference type="NCBI Taxonomy" id="3656"/>
    <lineage>
        <taxon>Eukaryota</taxon>
        <taxon>Viridiplantae</taxon>
        <taxon>Streptophyta</taxon>
        <taxon>Embryophyta</taxon>
        <taxon>Tracheophyta</taxon>
        <taxon>Spermatophyta</taxon>
        <taxon>Magnoliopsida</taxon>
        <taxon>eudicotyledons</taxon>
        <taxon>Gunneridae</taxon>
        <taxon>Pentapetalae</taxon>
        <taxon>rosids</taxon>
        <taxon>fabids</taxon>
        <taxon>Cucurbitales</taxon>
        <taxon>Cucurbitaceae</taxon>
        <taxon>Benincaseae</taxon>
        <taxon>Cucumis</taxon>
    </lineage>
</organism>
<feature type="domain" description="FAF" evidence="3">
    <location>
        <begin position="179"/>
        <end position="229"/>
    </location>
</feature>
<feature type="region of interest" description="Disordered" evidence="2">
    <location>
        <begin position="162"/>
        <end position="182"/>
    </location>
</feature>
<name>A0A1S3AX55_CUCME</name>
<sequence>MATMVCRGPQPCVDSQFIETTWPRIKLHPHPHPPPSLHFALNSCFLDLDNSPNSLPQCHQLNQIFLNHNAINSLPPPPPPPPPSYPHPRPPSDDDDVCKKSVKSAMTCKELQSDYVHPLVKRSRSALSDKSLALCTENLGNETGVDFVEDAVFSDLKNERSPMRKRVKSNGNQGNNKVFPPPLTTIAGVDSIRVQSYREDGRLIMEAVKTPARLSYFHVERSHGRLRLSILKSSTSSSRFDCGEESTEKEKVRENEKEKEEEEEEEVRRNDDVEVVGEKGNYEENLGGKVEENGNLGGAEIEIEKVERPCRCNEAGENNNIDEIKNNNEMLVLTRESLSIWVSS</sequence>
<dbReference type="PANTHER" id="PTHR33155:SF4">
    <property type="entry name" value="PROTEIN FANTASTIC FOUR 3"/>
    <property type="match status" value="1"/>
</dbReference>
<feature type="compositionally biased region" description="Pro residues" evidence="2">
    <location>
        <begin position="74"/>
        <end position="89"/>
    </location>
</feature>
<dbReference type="AlphaFoldDB" id="A0A1S3AX55"/>
<dbReference type="InParanoid" id="A0A1S3AX55"/>
<dbReference type="PANTHER" id="PTHR33155">
    <property type="entry name" value="FANTASTIC FOUR-LIKE PROTEIN (DUF3049)"/>
    <property type="match status" value="1"/>
</dbReference>
<feature type="region of interest" description="Disordered" evidence="2">
    <location>
        <begin position="237"/>
        <end position="294"/>
    </location>
</feature>
<dbReference type="RefSeq" id="XP_008438701.1">
    <property type="nucleotide sequence ID" value="XM_008440479.2"/>
</dbReference>
<comment type="similarity">
    <text evidence="1">Belongs to the fantastic four family.</text>
</comment>
<dbReference type="Pfam" id="PF11250">
    <property type="entry name" value="FAF"/>
    <property type="match status" value="1"/>
</dbReference>
<dbReference type="InterPro" id="IPR021410">
    <property type="entry name" value="FAF"/>
</dbReference>
<dbReference type="EnsemblPlants" id="MELO3C006550.2.1">
    <property type="protein sequence ID" value="MELO3C006550.2.1"/>
    <property type="gene ID" value="MELO3C006550.2"/>
</dbReference>
<accession>A0A1S3AX55</accession>